<comment type="caution">
    <text evidence="3">The sequence shown here is derived from an EMBL/GenBank/DDBJ whole genome shotgun (WGS) entry which is preliminary data.</text>
</comment>
<organism evidence="3 4">
    <name type="scientific">Ilyodon furcidens</name>
    <name type="common">goldbreast splitfin</name>
    <dbReference type="NCBI Taxonomy" id="33524"/>
    <lineage>
        <taxon>Eukaryota</taxon>
        <taxon>Metazoa</taxon>
        <taxon>Chordata</taxon>
        <taxon>Craniata</taxon>
        <taxon>Vertebrata</taxon>
        <taxon>Euteleostomi</taxon>
        <taxon>Actinopterygii</taxon>
        <taxon>Neopterygii</taxon>
        <taxon>Teleostei</taxon>
        <taxon>Neoteleostei</taxon>
        <taxon>Acanthomorphata</taxon>
        <taxon>Ovalentaria</taxon>
        <taxon>Atherinomorphae</taxon>
        <taxon>Cyprinodontiformes</taxon>
        <taxon>Goodeidae</taxon>
        <taxon>Ilyodon</taxon>
    </lineage>
</organism>
<gene>
    <name evidence="3" type="primary">TGM2_3</name>
    <name evidence="3" type="ORF">ILYODFUR_037637</name>
</gene>
<dbReference type="InterPro" id="IPR014756">
    <property type="entry name" value="Ig_E-set"/>
</dbReference>
<protein>
    <submittedName>
        <fullName evidence="3">Protein-glutamine gamma-glutamyltransferase 2</fullName>
    </submittedName>
</protein>
<feature type="domain" description="Transglutaminase N-terminal" evidence="2">
    <location>
        <begin position="10"/>
        <end position="66"/>
    </location>
</feature>
<name>A0ABV0UYG7_9TELE</name>
<evidence type="ECO:0000259" key="2">
    <source>
        <dbReference type="Pfam" id="PF00868"/>
    </source>
</evidence>
<dbReference type="Proteomes" id="UP001482620">
    <property type="component" value="Unassembled WGS sequence"/>
</dbReference>
<keyword evidence="4" id="KW-1185">Reference proteome</keyword>
<comment type="similarity">
    <text evidence="1">Belongs to the transglutaminase superfamily. Transglutaminase family.</text>
</comment>
<dbReference type="Pfam" id="PF00868">
    <property type="entry name" value="Transglut_N"/>
    <property type="match status" value="1"/>
</dbReference>
<evidence type="ECO:0000313" key="4">
    <source>
        <dbReference type="Proteomes" id="UP001482620"/>
    </source>
</evidence>
<dbReference type="Gene3D" id="2.60.40.10">
    <property type="entry name" value="Immunoglobulins"/>
    <property type="match status" value="1"/>
</dbReference>
<dbReference type="EMBL" id="JAHRIQ010089574">
    <property type="protein sequence ID" value="MEQ2250219.1"/>
    <property type="molecule type" value="Genomic_DNA"/>
</dbReference>
<evidence type="ECO:0000256" key="1">
    <source>
        <dbReference type="ARBA" id="ARBA00005968"/>
    </source>
</evidence>
<accession>A0ABV0UYG7</accession>
<reference evidence="3 4" key="1">
    <citation type="submission" date="2021-06" db="EMBL/GenBank/DDBJ databases">
        <authorList>
            <person name="Palmer J.M."/>
        </authorList>
    </citation>
    <scope>NUCLEOTIDE SEQUENCE [LARGE SCALE GENOMIC DNA]</scope>
    <source>
        <strain evidence="4">if_2019</strain>
        <tissue evidence="3">Muscle</tissue>
    </source>
</reference>
<dbReference type="InterPro" id="IPR001102">
    <property type="entry name" value="Transglutaminase_N"/>
</dbReference>
<sequence length="73" mass="8638">MAQQNSFIVDVDLRSHENNLFHRTREIDRERLIVRRGQPFSITVQHSDSLPHKHQLELVLRLGKHTLNDQSND</sequence>
<proteinExistence type="inferred from homology"/>
<dbReference type="SUPFAM" id="SSF81296">
    <property type="entry name" value="E set domains"/>
    <property type="match status" value="1"/>
</dbReference>
<evidence type="ECO:0000313" key="3">
    <source>
        <dbReference type="EMBL" id="MEQ2250219.1"/>
    </source>
</evidence>
<dbReference type="InterPro" id="IPR013783">
    <property type="entry name" value="Ig-like_fold"/>
</dbReference>